<keyword evidence="2" id="KW-0472">Membrane</keyword>
<dbReference type="InterPro" id="IPR011836">
    <property type="entry name" value="YhdP"/>
</dbReference>
<dbReference type="PANTHER" id="PTHR38690">
    <property type="entry name" value="PROTEASE-RELATED"/>
    <property type="match status" value="1"/>
</dbReference>
<sequence length="1274" mass="138394">MIKKSLDWLYNAITYLLWTGIIIVAVVVLGMRYFVLPNVQVYKDTLAQQASQTAGQKITIGDIKASWDGLHPHLDLYRVDLYDDQNRSALSLSHVETSLSWLSLVLGEVRLSSIIIHQPKLTVRREADGTIYVAGISLNGPSRPAFPNWLLRQAEVDVLDASLVWQDDLRHAPPLTLEKLNLRLSSPAWGSIIGRHRFGLQATPSVGASQPIDIRGNLLGRDVSHPEKWSGTVYARLEGTDIAAWRAWIDYPFDLREGFGASQFWLNFADGKATKITADVLLHNVHTRFASNAPEAVLRDLSGRLSWQRLQNGQILDAQDLHLATAEGLDMQGGHVQVKTTVANGRKQVAGDVHVDHAILEQITAFSGYLPVSPQLLQALSDIAPKGQLHQLSLGWSGDADNPQQYFLRSNFSGLGINAYHGVPGFSNLNGAINATQAGGTLSLEAKNATLDLKNILRQPIPADSVAGQVKWTRKNGVLDIKLGNFAIANPHIAGTINADYRYAGHGSGEIDLTGKFSRADGKFASYYYPLVLGQSTLHWLDTSVLSGHAEDVSVIVRGNLDEFPWADDKRGLFQVKATLGGGSIDYASGWPRIDDLHLKLLFQGNRMELNADQGHLLGNQIVRARAIIPALNAQHPVLQVSGELQAPGAETIKFINSSPLLAAIDHFTEGLQASGNGRLTLDLGIPLDTAGLGTKVKGSYQLSNGTLSGGSDFPALDHVNGRLDFTESSLRAHNINAQIFGGPAQFSLENGKDGLLRVTAQGRMSDSNIRQALGSPLANKLHGSADWSGRIDLRKHQANLVIKSNLTGLSSSLPPPFDKTSSASLPLRIEKTVQGEQQDLISVSVENVVSARLLRSAQNGAMHIDSGEIAFGTSAETPHQPGISLRGRIEHFDVDQWQALLENSAGGGINISSASLAFGTLDVFDRRINELSLGARSITDGWQTTLKSREINGDVQWLKSGHGKIVARLKSLIIPAAAPAKLSDADAAPRREPDYPALDVVAETFEARQKSLGRLELRANPQGGDWNIEKLLISNPDSTLSADGEWRNWKRRPNTRLNLSWEIKDIGKTLDRFGYPNTIKGGTADLKGRLKWPGSPHEFSVTDLSGDLQLNAAHGQFLKIQPGVGRLFSVLSLQNLPRRLSFDFRDVFSAGFTFDEVNADVRIDRGVMRSDNFTMDGPTAKVAMSGETDLNNETQNLHIKVTPSISDSLSLAAFAGGPAVGAAAWVVQKLLKDPINKLAAYEYDITGTWNDPQEVKSKKDTVAPTPPPTPLGN</sequence>
<evidence type="ECO:0000256" key="1">
    <source>
        <dbReference type="SAM" id="MobiDB-lite"/>
    </source>
</evidence>
<feature type="domain" description="YhdP central" evidence="3">
    <location>
        <begin position="11"/>
        <end position="1254"/>
    </location>
</feature>
<dbReference type="Pfam" id="PF13116">
    <property type="entry name" value="YhdP"/>
    <property type="match status" value="1"/>
</dbReference>
<reference evidence="4" key="1">
    <citation type="submission" date="2016-10" db="EMBL/GenBank/DDBJ databases">
        <title>Sequence of Gallionella enrichment culture.</title>
        <authorList>
            <person name="Poehlein A."/>
            <person name="Muehling M."/>
            <person name="Daniel R."/>
        </authorList>
    </citation>
    <scope>NUCLEOTIDE SEQUENCE</scope>
</reference>
<accession>A0A1J5Q6Z1</accession>
<keyword evidence="2" id="KW-0812">Transmembrane</keyword>
<organism evidence="4">
    <name type="scientific">mine drainage metagenome</name>
    <dbReference type="NCBI Taxonomy" id="410659"/>
    <lineage>
        <taxon>unclassified sequences</taxon>
        <taxon>metagenomes</taxon>
        <taxon>ecological metagenomes</taxon>
    </lineage>
</organism>
<gene>
    <name evidence="4" type="ORF">GALL_391170</name>
</gene>
<comment type="caution">
    <text evidence="4">The sequence shown here is derived from an EMBL/GenBank/DDBJ whole genome shotgun (WGS) entry which is preliminary data.</text>
</comment>
<feature type="transmembrane region" description="Helical" evidence="2">
    <location>
        <begin position="12"/>
        <end position="35"/>
    </location>
</feature>
<keyword evidence="2" id="KW-1133">Transmembrane helix</keyword>
<name>A0A1J5Q6Z1_9ZZZZ</name>
<dbReference type="NCBIfam" id="TIGR02099">
    <property type="entry name" value="YhdP family protein"/>
    <property type="match status" value="1"/>
</dbReference>
<dbReference type="PANTHER" id="PTHR38690:SF1">
    <property type="entry name" value="PROTEASE"/>
    <property type="match status" value="1"/>
</dbReference>
<proteinExistence type="predicted"/>
<dbReference type="AlphaFoldDB" id="A0A1J5Q6Z1"/>
<feature type="region of interest" description="Disordered" evidence="1">
    <location>
        <begin position="1251"/>
        <end position="1274"/>
    </location>
</feature>
<feature type="compositionally biased region" description="Pro residues" evidence="1">
    <location>
        <begin position="1265"/>
        <end position="1274"/>
    </location>
</feature>
<dbReference type="EMBL" id="MLJW01001265">
    <property type="protein sequence ID" value="OIQ79152.1"/>
    <property type="molecule type" value="Genomic_DNA"/>
</dbReference>
<evidence type="ECO:0000256" key="2">
    <source>
        <dbReference type="SAM" id="Phobius"/>
    </source>
</evidence>
<protein>
    <recommendedName>
        <fullName evidence="3">YhdP central domain-containing protein</fullName>
    </recommendedName>
</protein>
<evidence type="ECO:0000313" key="4">
    <source>
        <dbReference type="EMBL" id="OIQ79152.1"/>
    </source>
</evidence>
<evidence type="ECO:0000259" key="3">
    <source>
        <dbReference type="Pfam" id="PF13116"/>
    </source>
</evidence>
<dbReference type="InterPro" id="IPR025263">
    <property type="entry name" value="YhdP_central"/>
</dbReference>